<feature type="compositionally biased region" description="Polar residues" evidence="1">
    <location>
        <begin position="58"/>
        <end position="77"/>
    </location>
</feature>
<name>A0A2D4PYT4_MICSU</name>
<dbReference type="AlphaFoldDB" id="A0A2D4PYT4"/>
<protein>
    <submittedName>
        <fullName evidence="2">Uncharacterized protein</fullName>
    </submittedName>
</protein>
<organism evidence="2">
    <name type="scientific">Micrurus surinamensis</name>
    <name type="common">Surinam coral snake</name>
    <dbReference type="NCBI Taxonomy" id="129470"/>
    <lineage>
        <taxon>Eukaryota</taxon>
        <taxon>Metazoa</taxon>
        <taxon>Chordata</taxon>
        <taxon>Craniata</taxon>
        <taxon>Vertebrata</taxon>
        <taxon>Euteleostomi</taxon>
        <taxon>Lepidosauria</taxon>
        <taxon>Squamata</taxon>
        <taxon>Bifurcata</taxon>
        <taxon>Unidentata</taxon>
        <taxon>Episquamata</taxon>
        <taxon>Toxicofera</taxon>
        <taxon>Serpentes</taxon>
        <taxon>Colubroidea</taxon>
        <taxon>Elapidae</taxon>
        <taxon>Elapinae</taxon>
        <taxon>Micrurus</taxon>
    </lineage>
</organism>
<proteinExistence type="predicted"/>
<feature type="region of interest" description="Disordered" evidence="1">
    <location>
        <begin position="25"/>
        <end position="107"/>
    </location>
</feature>
<reference evidence="2" key="1">
    <citation type="submission" date="2017-07" db="EMBL/GenBank/DDBJ databases">
        <authorList>
            <person name="Mikheyev A."/>
            <person name="Grau M."/>
        </authorList>
    </citation>
    <scope>NUCLEOTIDE SEQUENCE</scope>
    <source>
        <tissue evidence="2">Venom_gland</tissue>
    </source>
</reference>
<sequence>MYWLRPDLPELRYLEAKAVSLNRLDTPLSLGPMGRGSQAPSELWKQGARQSWPWYRQGGQTNRDGSRASQPGPSFSRLQLPEFPSLSRMRELEGTRRTPFSRVSQPG</sequence>
<dbReference type="EMBL" id="IACN01101316">
    <property type="protein sequence ID" value="LAB62406.1"/>
    <property type="molecule type" value="Transcribed_RNA"/>
</dbReference>
<accession>A0A2D4PYT4</accession>
<evidence type="ECO:0000256" key="1">
    <source>
        <dbReference type="SAM" id="MobiDB-lite"/>
    </source>
</evidence>
<evidence type="ECO:0000313" key="2">
    <source>
        <dbReference type="EMBL" id="LAB62406.1"/>
    </source>
</evidence>
<reference evidence="2" key="2">
    <citation type="submission" date="2017-11" db="EMBL/GenBank/DDBJ databases">
        <title>Coralsnake Venomics: Analyses of Venom Gland Transcriptomes and Proteomes of Six Brazilian Taxa.</title>
        <authorList>
            <person name="Aird S.D."/>
            <person name="Jorge da Silva N."/>
            <person name="Qiu L."/>
            <person name="Villar-Briones A."/>
            <person name="Aparecida-Saddi V."/>
            <person name="Campos-Telles M.P."/>
            <person name="Grau M."/>
            <person name="Mikheyev A.S."/>
        </authorList>
    </citation>
    <scope>NUCLEOTIDE SEQUENCE</scope>
    <source>
        <tissue evidence="2">Venom_gland</tissue>
    </source>
</reference>